<comment type="caution">
    <text evidence="1">The sequence shown here is derived from an EMBL/GenBank/DDBJ whole genome shotgun (WGS) entry which is preliminary data.</text>
</comment>
<keyword evidence="2" id="KW-1185">Reference proteome</keyword>
<name>A0AAV4NQP9_CAEEX</name>
<organism evidence="1 2">
    <name type="scientific">Caerostris extrusa</name>
    <name type="common">Bark spider</name>
    <name type="synonym">Caerostris bankana</name>
    <dbReference type="NCBI Taxonomy" id="172846"/>
    <lineage>
        <taxon>Eukaryota</taxon>
        <taxon>Metazoa</taxon>
        <taxon>Ecdysozoa</taxon>
        <taxon>Arthropoda</taxon>
        <taxon>Chelicerata</taxon>
        <taxon>Arachnida</taxon>
        <taxon>Araneae</taxon>
        <taxon>Araneomorphae</taxon>
        <taxon>Entelegynae</taxon>
        <taxon>Araneoidea</taxon>
        <taxon>Araneidae</taxon>
        <taxon>Caerostris</taxon>
    </lineage>
</organism>
<evidence type="ECO:0000313" key="2">
    <source>
        <dbReference type="Proteomes" id="UP001054945"/>
    </source>
</evidence>
<protein>
    <submittedName>
        <fullName evidence="1">Uncharacterized protein</fullName>
    </submittedName>
</protein>
<accession>A0AAV4NQP9</accession>
<gene>
    <name evidence="1" type="ORF">CEXT_377871</name>
</gene>
<dbReference type="AlphaFoldDB" id="A0AAV4NQP9"/>
<dbReference type="Proteomes" id="UP001054945">
    <property type="component" value="Unassembled WGS sequence"/>
</dbReference>
<reference evidence="1 2" key="1">
    <citation type="submission" date="2021-06" db="EMBL/GenBank/DDBJ databases">
        <title>Caerostris extrusa draft genome.</title>
        <authorList>
            <person name="Kono N."/>
            <person name="Arakawa K."/>
        </authorList>
    </citation>
    <scope>NUCLEOTIDE SEQUENCE [LARGE SCALE GENOMIC DNA]</scope>
</reference>
<evidence type="ECO:0000313" key="1">
    <source>
        <dbReference type="EMBL" id="GIX86105.1"/>
    </source>
</evidence>
<sequence>MNSIYKLRELPVACLSYERGPEELPLPRLIVESYASHNGLLGYNLDKRGTPHSDYKLVTYGKCSLRSQQLQHYTITSIDSDKSVYGRSSLRPPWLVGCATMEAAHKPVRRDAVLQNSRNEFLGEMATSLGNVMPLPSLEKWYSKNAPSRQAQCILAEAHLG</sequence>
<proteinExistence type="predicted"/>
<dbReference type="EMBL" id="BPLR01003564">
    <property type="protein sequence ID" value="GIX86105.1"/>
    <property type="molecule type" value="Genomic_DNA"/>
</dbReference>